<reference evidence="2 3" key="1">
    <citation type="submission" date="2019-03" db="EMBL/GenBank/DDBJ databases">
        <title>Genomic Encyclopedia of Type Strains, Phase IV (KMG-IV): sequencing the most valuable type-strain genomes for metagenomic binning, comparative biology and taxonomic classification.</title>
        <authorList>
            <person name="Goeker M."/>
        </authorList>
    </citation>
    <scope>NUCLEOTIDE SEQUENCE [LARGE SCALE GENOMIC DNA]</scope>
    <source>
        <strain evidence="2 3">DSM 24984</strain>
    </source>
</reference>
<accession>A0A4R1KCN2</accession>
<dbReference type="Proteomes" id="UP000294614">
    <property type="component" value="Unassembled WGS sequence"/>
</dbReference>
<keyword evidence="1" id="KW-0812">Transmembrane</keyword>
<evidence type="ECO:0000256" key="1">
    <source>
        <dbReference type="SAM" id="Phobius"/>
    </source>
</evidence>
<feature type="transmembrane region" description="Helical" evidence="1">
    <location>
        <begin position="43"/>
        <end position="64"/>
    </location>
</feature>
<feature type="transmembrane region" description="Helical" evidence="1">
    <location>
        <begin position="6"/>
        <end position="31"/>
    </location>
</feature>
<name>A0A4R1KCN2_9BACT</name>
<feature type="transmembrane region" description="Helical" evidence="1">
    <location>
        <begin position="108"/>
        <end position="128"/>
    </location>
</feature>
<keyword evidence="3" id="KW-1185">Reference proteome</keyword>
<evidence type="ECO:0000313" key="2">
    <source>
        <dbReference type="EMBL" id="TCK62306.1"/>
    </source>
</evidence>
<proteinExistence type="predicted"/>
<sequence>MVLAYLFLIIGIIMWAVFFILLFPFAIRYLTIPLAGFKTEYIMAFRATLVPSLTAATIGLTFMFASDFNLKAAAAAYLIVSISLKTYSYSNKICSPDKGIGIGYGKGFFLAFLSELYFILSALPNTLFGL</sequence>
<keyword evidence="1" id="KW-1133">Transmembrane helix</keyword>
<dbReference type="EMBL" id="SMGG01000003">
    <property type="protein sequence ID" value="TCK62306.1"/>
    <property type="molecule type" value="Genomic_DNA"/>
</dbReference>
<gene>
    <name evidence="2" type="ORF">C8D98_0829</name>
</gene>
<evidence type="ECO:0000313" key="3">
    <source>
        <dbReference type="Proteomes" id="UP000294614"/>
    </source>
</evidence>
<organism evidence="2 3">
    <name type="scientific">Seleniivibrio woodruffii</name>
    <dbReference type="NCBI Taxonomy" id="1078050"/>
    <lineage>
        <taxon>Bacteria</taxon>
        <taxon>Pseudomonadati</taxon>
        <taxon>Deferribacterota</taxon>
        <taxon>Deferribacteres</taxon>
        <taxon>Deferribacterales</taxon>
        <taxon>Geovibrionaceae</taxon>
        <taxon>Seleniivibrio</taxon>
    </lineage>
</organism>
<comment type="caution">
    <text evidence="2">The sequence shown here is derived from an EMBL/GenBank/DDBJ whole genome shotgun (WGS) entry which is preliminary data.</text>
</comment>
<keyword evidence="1" id="KW-0472">Membrane</keyword>
<dbReference type="AlphaFoldDB" id="A0A4R1KCN2"/>
<protein>
    <submittedName>
        <fullName evidence="2">Uncharacterized protein</fullName>
    </submittedName>
</protein>